<evidence type="ECO:0000313" key="4">
    <source>
        <dbReference type="Proteomes" id="UP000306416"/>
    </source>
</evidence>
<name>A0A4S1CA83_9BACT</name>
<sequence length="126" mass="13964">MKRTLFALMVAAVLPLSAHAAEFKIHETDNEIIVEYNGDGKAAVMPLEIAPVEVKPAPTQVAVSSTPSPVEEDEEETRSVGKLARKEQALAKAKERVAREKREKWKTRNLSTISSDDYYQAQSVPE</sequence>
<feature type="compositionally biased region" description="Polar residues" evidence="1">
    <location>
        <begin position="108"/>
        <end position="126"/>
    </location>
</feature>
<organism evidence="3 4">
    <name type="scientific">Geomonas terrae</name>
    <dbReference type="NCBI Taxonomy" id="2562681"/>
    <lineage>
        <taxon>Bacteria</taxon>
        <taxon>Pseudomonadati</taxon>
        <taxon>Thermodesulfobacteriota</taxon>
        <taxon>Desulfuromonadia</taxon>
        <taxon>Geobacterales</taxon>
        <taxon>Geobacteraceae</taxon>
        <taxon>Geomonas</taxon>
    </lineage>
</organism>
<reference evidence="3 4" key="1">
    <citation type="submission" date="2019-04" db="EMBL/GenBank/DDBJ databases">
        <title>Geobacter oryzae sp. nov., ferric-reducing bacteria isolated from paddy soil.</title>
        <authorList>
            <person name="Xu Z."/>
            <person name="Masuda Y."/>
            <person name="Itoh H."/>
            <person name="Senoo K."/>
        </authorList>
    </citation>
    <scope>NUCLEOTIDE SEQUENCE [LARGE SCALE GENOMIC DNA]</scope>
    <source>
        <strain evidence="3 4">Red111</strain>
    </source>
</reference>
<evidence type="ECO:0000256" key="1">
    <source>
        <dbReference type="SAM" id="MobiDB-lite"/>
    </source>
</evidence>
<keyword evidence="4" id="KW-1185">Reference proteome</keyword>
<feature type="region of interest" description="Disordered" evidence="1">
    <location>
        <begin position="58"/>
        <end position="126"/>
    </location>
</feature>
<keyword evidence="2" id="KW-0732">Signal</keyword>
<dbReference type="EMBL" id="SRSC01000005">
    <property type="protein sequence ID" value="TGU70198.1"/>
    <property type="molecule type" value="Genomic_DNA"/>
</dbReference>
<dbReference type="Proteomes" id="UP000306416">
    <property type="component" value="Unassembled WGS sequence"/>
</dbReference>
<protein>
    <recommendedName>
        <fullName evidence="5">DUF4124 domain-containing protein</fullName>
    </recommendedName>
</protein>
<feature type="compositionally biased region" description="Basic and acidic residues" evidence="1">
    <location>
        <begin position="84"/>
        <end position="103"/>
    </location>
</feature>
<accession>A0A4S1CA83</accession>
<dbReference type="AlphaFoldDB" id="A0A4S1CA83"/>
<feature type="chain" id="PRO_5021034840" description="DUF4124 domain-containing protein" evidence="2">
    <location>
        <begin position="21"/>
        <end position="126"/>
    </location>
</feature>
<gene>
    <name evidence="3" type="ORF">E4633_18540</name>
</gene>
<comment type="caution">
    <text evidence="3">The sequence shown here is derived from an EMBL/GenBank/DDBJ whole genome shotgun (WGS) entry which is preliminary data.</text>
</comment>
<evidence type="ECO:0008006" key="5">
    <source>
        <dbReference type="Google" id="ProtNLM"/>
    </source>
</evidence>
<feature type="signal peptide" evidence="2">
    <location>
        <begin position="1"/>
        <end position="20"/>
    </location>
</feature>
<evidence type="ECO:0000256" key="2">
    <source>
        <dbReference type="SAM" id="SignalP"/>
    </source>
</evidence>
<proteinExistence type="predicted"/>
<dbReference type="RefSeq" id="WP_135872524.1">
    <property type="nucleotide sequence ID" value="NZ_SRSC01000005.1"/>
</dbReference>
<evidence type="ECO:0000313" key="3">
    <source>
        <dbReference type="EMBL" id="TGU70198.1"/>
    </source>
</evidence>